<proteinExistence type="predicted"/>
<organism evidence="1 2">
    <name type="scientific">Brassica cretica</name>
    <name type="common">Mustard</name>
    <dbReference type="NCBI Taxonomy" id="69181"/>
    <lineage>
        <taxon>Eukaryota</taxon>
        <taxon>Viridiplantae</taxon>
        <taxon>Streptophyta</taxon>
        <taxon>Embryophyta</taxon>
        <taxon>Tracheophyta</taxon>
        <taxon>Spermatophyta</taxon>
        <taxon>Magnoliopsida</taxon>
        <taxon>eudicotyledons</taxon>
        <taxon>Gunneridae</taxon>
        <taxon>Pentapetalae</taxon>
        <taxon>rosids</taxon>
        <taxon>malvids</taxon>
        <taxon>Brassicales</taxon>
        <taxon>Brassicaceae</taxon>
        <taxon>Brassiceae</taxon>
        <taxon>Brassica</taxon>
    </lineage>
</organism>
<comment type="caution">
    <text evidence="1">The sequence shown here is derived from an EMBL/GenBank/DDBJ whole genome shotgun (WGS) entry which is preliminary data.</text>
</comment>
<evidence type="ECO:0000313" key="2">
    <source>
        <dbReference type="Proteomes" id="UP000712600"/>
    </source>
</evidence>
<protein>
    <recommendedName>
        <fullName evidence="3">Reverse transcriptase zinc-binding domain-containing protein</fullName>
    </recommendedName>
</protein>
<name>A0A8S9QLI0_BRACR</name>
<feature type="non-terminal residue" evidence="1">
    <location>
        <position position="1"/>
    </location>
</feature>
<accession>A0A8S9QLI0</accession>
<gene>
    <name evidence="1" type="ORF">F2Q69_00014079</name>
</gene>
<dbReference type="Gene3D" id="3.40.50.720">
    <property type="entry name" value="NAD(P)-binding Rossmann-like Domain"/>
    <property type="match status" value="1"/>
</dbReference>
<evidence type="ECO:0008006" key="3">
    <source>
        <dbReference type="Google" id="ProtNLM"/>
    </source>
</evidence>
<dbReference type="AlphaFoldDB" id="A0A8S9QLI0"/>
<sequence>GCELCGEKGETRDHFFFACPYSDTVWESLAWRLVENSINPDWQWTVHRLQKMSPSEVDTILVKLLLKTTVYHIWRERTARRHQKSRVSMDHMRRLIEKAGEGTRSDQLYHWLHIRIRYESSSRVGWKSCSRTMKHVHSEGECPSLLINQTQETSSLRLLGMRKLLTSQTRVTILDELLPLSIEIAKRNLIGIYNFTNPDVVSPNEILEMYREYNEEQAKVIVSPRSNNDLYAAKLKTEFPKMLSIQESLIKFVFEPNKKTEVKV</sequence>
<reference evidence="1" key="1">
    <citation type="submission" date="2019-12" db="EMBL/GenBank/DDBJ databases">
        <title>Genome sequencing and annotation of Brassica cretica.</title>
        <authorList>
            <person name="Studholme D.J."/>
            <person name="Sarris P."/>
        </authorList>
    </citation>
    <scope>NUCLEOTIDE SEQUENCE</scope>
    <source>
        <strain evidence="1">PFS-109/04</strain>
        <tissue evidence="1">Leaf</tissue>
    </source>
</reference>
<dbReference type="Proteomes" id="UP000712600">
    <property type="component" value="Unassembled WGS sequence"/>
</dbReference>
<dbReference type="EMBL" id="QGKX02000996">
    <property type="protein sequence ID" value="KAF3553253.1"/>
    <property type="molecule type" value="Genomic_DNA"/>
</dbReference>
<evidence type="ECO:0000313" key="1">
    <source>
        <dbReference type="EMBL" id="KAF3553253.1"/>
    </source>
</evidence>